<feature type="signal peptide" evidence="1">
    <location>
        <begin position="1"/>
        <end position="25"/>
    </location>
</feature>
<dbReference type="Gene3D" id="3.40.30.10">
    <property type="entry name" value="Glutaredoxin"/>
    <property type="match status" value="1"/>
</dbReference>
<dbReference type="EMBL" id="JBHSOZ010000003">
    <property type="protein sequence ID" value="MFC5712343.1"/>
    <property type="molecule type" value="Genomic_DNA"/>
</dbReference>
<dbReference type="RefSeq" id="WP_385939446.1">
    <property type="nucleotide sequence ID" value="NZ_JBHSOZ010000003.1"/>
</dbReference>
<reference evidence="3" key="1">
    <citation type="journal article" date="2019" name="Int. J. Syst. Evol. Microbiol.">
        <title>The Global Catalogue of Microorganisms (GCM) 10K type strain sequencing project: providing services to taxonomists for standard genome sequencing and annotation.</title>
        <authorList>
            <consortium name="The Broad Institute Genomics Platform"/>
            <consortium name="The Broad Institute Genome Sequencing Center for Infectious Disease"/>
            <person name="Wu L."/>
            <person name="Ma J."/>
        </authorList>
    </citation>
    <scope>NUCLEOTIDE SEQUENCE [LARGE SCALE GENOMIC DNA]</scope>
    <source>
        <strain evidence="3">CECT 7184</strain>
    </source>
</reference>
<dbReference type="CDD" id="cd02947">
    <property type="entry name" value="TRX_family"/>
    <property type="match status" value="1"/>
</dbReference>
<dbReference type="PROSITE" id="PS51257">
    <property type="entry name" value="PROKAR_LIPOPROTEIN"/>
    <property type="match status" value="1"/>
</dbReference>
<accession>A0ABW0YMI4</accession>
<evidence type="ECO:0000313" key="2">
    <source>
        <dbReference type="EMBL" id="MFC5712343.1"/>
    </source>
</evidence>
<organism evidence="2 3">
    <name type="scientific">Thalassorhabdus alkalitolerans</name>
    <dbReference type="NCBI Taxonomy" id="2282697"/>
    <lineage>
        <taxon>Bacteria</taxon>
        <taxon>Bacillati</taxon>
        <taxon>Bacillota</taxon>
        <taxon>Bacilli</taxon>
        <taxon>Bacillales</taxon>
        <taxon>Bacillaceae</taxon>
        <taxon>Thalassorhabdus</taxon>
    </lineage>
</organism>
<dbReference type="SUPFAM" id="SSF52833">
    <property type="entry name" value="Thioredoxin-like"/>
    <property type="match status" value="1"/>
</dbReference>
<dbReference type="InterPro" id="IPR036249">
    <property type="entry name" value="Thioredoxin-like_sf"/>
</dbReference>
<evidence type="ECO:0000256" key="1">
    <source>
        <dbReference type="SAM" id="SignalP"/>
    </source>
</evidence>
<keyword evidence="3" id="KW-1185">Reference proteome</keyword>
<sequence>MRVLCRFFIIVILLGLSACVSFSEAETSPPYSLNENEKITLFFSDENNLEKESPYYDALLTLQNNFDDQKVIIINSSEEKLVNSFDIQEFPTLLIIKGEEVKGSLSGFQNYEQIEAFLQEVILPSNERF</sequence>
<evidence type="ECO:0000313" key="3">
    <source>
        <dbReference type="Proteomes" id="UP001596142"/>
    </source>
</evidence>
<gene>
    <name evidence="2" type="ORF">ACFPU1_06075</name>
</gene>
<proteinExistence type="predicted"/>
<keyword evidence="1" id="KW-0732">Signal</keyword>
<dbReference type="Proteomes" id="UP001596142">
    <property type="component" value="Unassembled WGS sequence"/>
</dbReference>
<protein>
    <submittedName>
        <fullName evidence="2">Thioredoxin family protein</fullName>
    </submittedName>
</protein>
<feature type="chain" id="PRO_5046871867" evidence="1">
    <location>
        <begin position="26"/>
        <end position="129"/>
    </location>
</feature>
<comment type="caution">
    <text evidence="2">The sequence shown here is derived from an EMBL/GenBank/DDBJ whole genome shotgun (WGS) entry which is preliminary data.</text>
</comment>
<name>A0ABW0YMI4_9BACI</name>